<name>A0A4P6HHR9_9BACT</name>
<dbReference type="AlphaFoldDB" id="A0A4P6HHR9"/>
<organism evidence="1 2">
    <name type="scientific">Solidesulfovibrio carbinolicus</name>
    <dbReference type="NCBI Taxonomy" id="296842"/>
    <lineage>
        <taxon>Bacteria</taxon>
        <taxon>Pseudomonadati</taxon>
        <taxon>Thermodesulfobacteriota</taxon>
        <taxon>Desulfovibrionia</taxon>
        <taxon>Desulfovibrionales</taxon>
        <taxon>Desulfovibrionaceae</taxon>
        <taxon>Solidesulfovibrio</taxon>
    </lineage>
</organism>
<dbReference type="OrthoDB" id="5458329at2"/>
<dbReference type="RefSeq" id="WP_129348653.1">
    <property type="nucleotide sequence ID" value="NZ_CP026538.1"/>
</dbReference>
<sequence>MATGVWDGLDKDRVAKAMVTAFLSDEYLEALAAVNNAENPAELAAARTQIKDLMVLWREEAPEYAFVIDALYIFSEKIQLQLTGEAG</sequence>
<proteinExistence type="predicted"/>
<accession>A0A4P6HHR9</accession>
<dbReference type="EMBL" id="CP026538">
    <property type="protein sequence ID" value="QAZ65894.1"/>
    <property type="molecule type" value="Genomic_DNA"/>
</dbReference>
<reference evidence="1 2" key="1">
    <citation type="submission" date="2018-02" db="EMBL/GenBank/DDBJ databases">
        <title>Genome sequence of Desulfovibrio carbinolicus DSM 3852.</title>
        <authorList>
            <person name="Wilbanks E."/>
            <person name="Skennerton C.T."/>
            <person name="Orphan V.J."/>
        </authorList>
    </citation>
    <scope>NUCLEOTIDE SEQUENCE [LARGE SCALE GENOMIC DNA]</scope>
    <source>
        <strain evidence="1 2">DSM 3852</strain>
    </source>
</reference>
<evidence type="ECO:0000313" key="1">
    <source>
        <dbReference type="EMBL" id="QAZ65894.1"/>
    </source>
</evidence>
<dbReference type="Proteomes" id="UP000293296">
    <property type="component" value="Chromosome"/>
</dbReference>
<dbReference type="KEGG" id="dcb:C3Y92_01025"/>
<keyword evidence="2" id="KW-1185">Reference proteome</keyword>
<gene>
    <name evidence="1" type="ORF">C3Y92_01025</name>
</gene>
<protein>
    <submittedName>
        <fullName evidence="1">Uncharacterized protein</fullName>
    </submittedName>
</protein>
<evidence type="ECO:0000313" key="2">
    <source>
        <dbReference type="Proteomes" id="UP000293296"/>
    </source>
</evidence>